<dbReference type="PATRIC" id="fig|411475.3.peg.1808"/>
<reference evidence="1 2" key="1">
    <citation type="submission" date="2011-08" db="EMBL/GenBank/DDBJ databases">
        <authorList>
            <person name="Weinstock G."/>
            <person name="Sodergren E."/>
            <person name="Clifton S."/>
            <person name="Fulton L."/>
            <person name="Fulton B."/>
            <person name="Courtney L."/>
            <person name="Fronick C."/>
            <person name="Harrison M."/>
            <person name="Strong C."/>
            <person name="Farmer C."/>
            <person name="Delahaunty K."/>
            <person name="Markovic C."/>
            <person name="Hall O."/>
            <person name="Minx P."/>
            <person name="Tomlinson C."/>
            <person name="Mitreva M."/>
            <person name="Hou S."/>
            <person name="Chen J."/>
            <person name="Wollam A."/>
            <person name="Pepin K.H."/>
            <person name="Johnson M."/>
            <person name="Bhonagiri V."/>
            <person name="Zhang X."/>
            <person name="Suruliraj S."/>
            <person name="Warren W."/>
            <person name="Chinwalla A."/>
            <person name="Mardis E.R."/>
            <person name="Wilson R.K."/>
        </authorList>
    </citation>
    <scope>NUCLEOTIDE SEQUENCE [LARGE SCALE GENOMIC DNA]</scope>
    <source>
        <strain evidence="1 2">ATCC 29863</strain>
    </source>
</reference>
<organism evidence="1 2">
    <name type="scientific">Flavonifractor plautii ATCC 29863</name>
    <dbReference type="NCBI Taxonomy" id="411475"/>
    <lineage>
        <taxon>Bacteria</taxon>
        <taxon>Bacillati</taxon>
        <taxon>Bacillota</taxon>
        <taxon>Clostridia</taxon>
        <taxon>Eubacteriales</taxon>
        <taxon>Oscillospiraceae</taxon>
        <taxon>Flavonifractor</taxon>
    </lineage>
</organism>
<evidence type="ECO:0000313" key="1">
    <source>
        <dbReference type="EMBL" id="EHM49721.1"/>
    </source>
</evidence>
<proteinExistence type="predicted"/>
<evidence type="ECO:0000313" key="2">
    <source>
        <dbReference type="Proteomes" id="UP000004459"/>
    </source>
</evidence>
<dbReference type="EMBL" id="AGCK01000164">
    <property type="protein sequence ID" value="EHM49721.1"/>
    <property type="molecule type" value="Genomic_DNA"/>
</dbReference>
<dbReference type="HOGENOM" id="CLU_217517_0_0_9"/>
<sequence>MYTTYEGGIPMQHTQQDETILRTEPKEDIDDLIFRADPGWMVSER</sequence>
<dbReference type="STRING" id="292800.A4U99_16365"/>
<accession>G9YRD7</accession>
<comment type="caution">
    <text evidence="1">The sequence shown here is derived from an EMBL/GenBank/DDBJ whole genome shotgun (WGS) entry which is preliminary data.</text>
</comment>
<name>G9YRD7_FLAPL</name>
<dbReference type="Proteomes" id="UP000004459">
    <property type="component" value="Unassembled WGS sequence"/>
</dbReference>
<dbReference type="AlphaFoldDB" id="G9YRD7"/>
<gene>
    <name evidence="1" type="ORF">HMPREF0372_02083</name>
</gene>
<protein>
    <submittedName>
        <fullName evidence="1">Uncharacterized protein</fullName>
    </submittedName>
</protein>